<evidence type="ECO:0000313" key="9">
    <source>
        <dbReference type="EMBL" id="EGK69741.1"/>
    </source>
</evidence>
<dbReference type="PANTHER" id="PTHR47354">
    <property type="entry name" value="NADH OXIDOREDUCTASE HCR"/>
    <property type="match status" value="1"/>
</dbReference>
<dbReference type="InterPro" id="IPR017938">
    <property type="entry name" value="Riboflavin_synthase-like_b-brl"/>
</dbReference>
<dbReference type="Pfam" id="PF00111">
    <property type="entry name" value="Fer2"/>
    <property type="match status" value="1"/>
</dbReference>
<reference evidence="9 10" key="1">
    <citation type="journal article" date="2011" name="J. Bacteriol.">
        <title>Genome sequence of Methyloversatilis universalis FAM5T, a methylotrophic representative of the order Rhodocyclales.</title>
        <authorList>
            <person name="Kittichotirat W."/>
            <person name="Good N.M."/>
            <person name="Hall R."/>
            <person name="Bringel F."/>
            <person name="Lajus A."/>
            <person name="Medigue C."/>
            <person name="Smalley N.E."/>
            <person name="Beck D."/>
            <person name="Bumgarner R."/>
            <person name="Vuilleumier S."/>
            <person name="Kalyuzhnaya M.G."/>
        </authorList>
    </citation>
    <scope>NUCLEOTIDE SEQUENCE [LARGE SCALE GENOMIC DNA]</scope>
    <source>
        <strain evidence="10">ATCC BAA-1314 / JCM 13912 / FAM5</strain>
    </source>
</reference>
<keyword evidence="5" id="KW-0408">Iron</keyword>
<dbReference type="InterPro" id="IPR001433">
    <property type="entry name" value="OxRdtase_FAD/NAD-bd"/>
</dbReference>
<keyword evidence="10" id="KW-1185">Reference proteome</keyword>
<gene>
    <name evidence="9" type="ORF">METUNv1_03704</name>
</gene>
<dbReference type="PANTHER" id="PTHR47354:SF1">
    <property type="entry name" value="CARNITINE MONOOXYGENASE REDUCTASE SUBUNIT"/>
    <property type="match status" value="1"/>
</dbReference>
<dbReference type="CDD" id="cd06185">
    <property type="entry name" value="PDR_like"/>
    <property type="match status" value="1"/>
</dbReference>
<dbReference type="GO" id="GO:0016491">
    <property type="term" value="F:oxidoreductase activity"/>
    <property type="evidence" value="ECO:0007669"/>
    <property type="project" value="UniProtKB-KW"/>
</dbReference>
<dbReference type="STRING" id="1000565.METUNv1_03704"/>
<dbReference type="InterPro" id="IPR050415">
    <property type="entry name" value="MRET"/>
</dbReference>
<dbReference type="InterPro" id="IPR036010">
    <property type="entry name" value="2Fe-2S_ferredoxin-like_sf"/>
</dbReference>
<feature type="domain" description="2Fe-2S ferredoxin-type" evidence="7">
    <location>
        <begin position="235"/>
        <end position="320"/>
    </location>
</feature>
<dbReference type="InterPro" id="IPR012675">
    <property type="entry name" value="Beta-grasp_dom_sf"/>
</dbReference>
<dbReference type="PRINTS" id="PR00409">
    <property type="entry name" value="PHDIOXRDTASE"/>
</dbReference>
<keyword evidence="1" id="KW-0285">Flavoprotein</keyword>
<evidence type="ECO:0000256" key="6">
    <source>
        <dbReference type="ARBA" id="ARBA00023014"/>
    </source>
</evidence>
<keyword evidence="3" id="KW-0479">Metal-binding</keyword>
<dbReference type="Gene3D" id="3.40.50.80">
    <property type="entry name" value="Nucleotide-binding domain of ferredoxin-NADP reductase (FNR) module"/>
    <property type="match status" value="1"/>
</dbReference>
<dbReference type="PROSITE" id="PS51384">
    <property type="entry name" value="FAD_FR"/>
    <property type="match status" value="1"/>
</dbReference>
<dbReference type="OrthoDB" id="544091at2"/>
<dbReference type="eggNOG" id="COG1018">
    <property type="taxonomic scope" value="Bacteria"/>
</dbReference>
<evidence type="ECO:0000259" key="7">
    <source>
        <dbReference type="PROSITE" id="PS51085"/>
    </source>
</evidence>
<dbReference type="RefSeq" id="WP_008064276.1">
    <property type="nucleotide sequence ID" value="NZ_AFHG01000059.1"/>
</dbReference>
<keyword evidence="6" id="KW-0411">Iron-sulfur</keyword>
<protein>
    <submittedName>
        <fullName evidence="9">Vanillate O-demethylase oxidoreductase</fullName>
    </submittedName>
</protein>
<dbReference type="EMBL" id="AFHG01000059">
    <property type="protein sequence ID" value="EGK69741.1"/>
    <property type="molecule type" value="Genomic_DNA"/>
</dbReference>
<evidence type="ECO:0000256" key="3">
    <source>
        <dbReference type="ARBA" id="ARBA00022723"/>
    </source>
</evidence>
<keyword evidence="9" id="KW-0489">Methyltransferase</keyword>
<comment type="caution">
    <text evidence="9">The sequence shown here is derived from an EMBL/GenBank/DDBJ whole genome shotgun (WGS) entry which is preliminary data.</text>
</comment>
<dbReference type="GO" id="GO:0051537">
    <property type="term" value="F:2 iron, 2 sulfur cluster binding"/>
    <property type="evidence" value="ECO:0007669"/>
    <property type="project" value="UniProtKB-KW"/>
</dbReference>
<proteinExistence type="predicted"/>
<dbReference type="InterPro" id="IPR017927">
    <property type="entry name" value="FAD-bd_FR_type"/>
</dbReference>
<evidence type="ECO:0000256" key="2">
    <source>
        <dbReference type="ARBA" id="ARBA00022714"/>
    </source>
</evidence>
<dbReference type="Gene3D" id="2.40.30.10">
    <property type="entry name" value="Translation factors"/>
    <property type="match status" value="1"/>
</dbReference>
<dbReference type="SUPFAM" id="SSF52343">
    <property type="entry name" value="Ferredoxin reductase-like, C-terminal NADP-linked domain"/>
    <property type="match status" value="1"/>
</dbReference>
<accession>F5RHA9</accession>
<evidence type="ECO:0000256" key="4">
    <source>
        <dbReference type="ARBA" id="ARBA00023002"/>
    </source>
</evidence>
<feature type="domain" description="FAD-binding FR-type" evidence="8">
    <location>
        <begin position="3"/>
        <end position="105"/>
    </location>
</feature>
<dbReference type="SUPFAM" id="SSF63380">
    <property type="entry name" value="Riboflavin synthase domain-like"/>
    <property type="match status" value="1"/>
</dbReference>
<dbReference type="AlphaFoldDB" id="F5RHA9"/>
<dbReference type="PROSITE" id="PS51085">
    <property type="entry name" value="2FE2S_FER_2"/>
    <property type="match status" value="1"/>
</dbReference>
<keyword evidence="4" id="KW-0560">Oxidoreductase</keyword>
<evidence type="ECO:0000256" key="5">
    <source>
        <dbReference type="ARBA" id="ARBA00023004"/>
    </source>
</evidence>
<evidence type="ECO:0000313" key="10">
    <source>
        <dbReference type="Proteomes" id="UP000005019"/>
    </source>
</evidence>
<dbReference type="CDD" id="cd00207">
    <property type="entry name" value="fer2"/>
    <property type="match status" value="1"/>
</dbReference>
<dbReference type="InterPro" id="IPR006058">
    <property type="entry name" value="2Fe2S_fd_BS"/>
</dbReference>
<evidence type="ECO:0000259" key="8">
    <source>
        <dbReference type="PROSITE" id="PS51384"/>
    </source>
</evidence>
<dbReference type="SUPFAM" id="SSF54292">
    <property type="entry name" value="2Fe-2S ferredoxin-like"/>
    <property type="match status" value="1"/>
</dbReference>
<dbReference type="InterPro" id="IPR001041">
    <property type="entry name" value="2Fe-2S_ferredoxin-type"/>
</dbReference>
<name>F5RHA9_METUF</name>
<dbReference type="GO" id="GO:0046872">
    <property type="term" value="F:metal ion binding"/>
    <property type="evidence" value="ECO:0007669"/>
    <property type="project" value="UniProtKB-KW"/>
</dbReference>
<dbReference type="Gene3D" id="3.10.20.30">
    <property type="match status" value="1"/>
</dbReference>
<dbReference type="GO" id="GO:0008168">
    <property type="term" value="F:methyltransferase activity"/>
    <property type="evidence" value="ECO:0007669"/>
    <property type="project" value="UniProtKB-KW"/>
</dbReference>
<dbReference type="InterPro" id="IPR039261">
    <property type="entry name" value="FNR_nucleotide-bd"/>
</dbReference>
<keyword evidence="9" id="KW-0808">Transferase</keyword>
<dbReference type="GO" id="GO:0032259">
    <property type="term" value="P:methylation"/>
    <property type="evidence" value="ECO:0007669"/>
    <property type="project" value="UniProtKB-KW"/>
</dbReference>
<dbReference type="Proteomes" id="UP000005019">
    <property type="component" value="Unassembled WGS sequence"/>
</dbReference>
<sequence length="320" mass="33649">MSAPDLPVVVTRHARVADDIVHIVLESPAGTPLPAWSAGAHIDVQLPNGAVRQYSLLGDAAHATRYELGVLKEAGGRGGSRSAHEDVRAGMQLRIGAPRNLFALQPARRTLLFAGGIGITPMLAMAQQLAHGQADFTLHYCSRTPSRTAFIDRLRDAPWADRVRLHFDDGDPRQKLDVAAVLAAPSPDARLYVCGPSGFMAHVIDSARAAGWADANIHSESFSGGAAARSGDEAFSVRLARSGRTVEVAAGQTVAAALAARGVDVALSCEQGICGSCAVRVLDGEPDHRDCFFTEAEHAAGGCFTPCCSRSKSALLVLDL</sequence>
<organism evidence="9 10">
    <name type="scientific">Methyloversatilis universalis (strain ATCC BAA-1314 / DSM 25237 / JCM 13912 / CCUG 52030 / FAM5)</name>
    <dbReference type="NCBI Taxonomy" id="1000565"/>
    <lineage>
        <taxon>Bacteria</taxon>
        <taxon>Pseudomonadati</taxon>
        <taxon>Pseudomonadota</taxon>
        <taxon>Betaproteobacteria</taxon>
        <taxon>Nitrosomonadales</taxon>
        <taxon>Sterolibacteriaceae</taxon>
        <taxon>Methyloversatilis</taxon>
    </lineage>
</organism>
<dbReference type="Pfam" id="PF00175">
    <property type="entry name" value="NAD_binding_1"/>
    <property type="match status" value="1"/>
</dbReference>
<keyword evidence="2" id="KW-0001">2Fe-2S</keyword>
<evidence type="ECO:0000256" key="1">
    <source>
        <dbReference type="ARBA" id="ARBA00022630"/>
    </source>
</evidence>
<dbReference type="PROSITE" id="PS00197">
    <property type="entry name" value="2FE2S_FER_1"/>
    <property type="match status" value="1"/>
</dbReference>